<dbReference type="EMBL" id="QZCW01000003">
    <property type="protein sequence ID" value="MCW5322975.1"/>
    <property type="molecule type" value="Genomic_DNA"/>
</dbReference>
<organism evidence="6 7">
    <name type="scientific">Verminephrobacter aporrectodeae subsp. tuberculatae</name>
    <dbReference type="NCBI Taxonomy" id="1110392"/>
    <lineage>
        <taxon>Bacteria</taxon>
        <taxon>Pseudomonadati</taxon>
        <taxon>Pseudomonadota</taxon>
        <taxon>Betaproteobacteria</taxon>
        <taxon>Burkholderiales</taxon>
        <taxon>Comamonadaceae</taxon>
        <taxon>Verminephrobacter</taxon>
    </lineage>
</organism>
<evidence type="ECO:0000256" key="1">
    <source>
        <dbReference type="ARBA" id="ARBA00022448"/>
    </source>
</evidence>
<dbReference type="InterPro" id="IPR027417">
    <property type="entry name" value="P-loop_NTPase"/>
</dbReference>
<dbReference type="Gene3D" id="3.40.50.300">
    <property type="entry name" value="P-loop containing nucleotide triphosphate hydrolases"/>
    <property type="match status" value="1"/>
</dbReference>
<dbReference type="CDD" id="cd03230">
    <property type="entry name" value="ABC_DR_subfamily_A"/>
    <property type="match status" value="1"/>
</dbReference>
<comment type="caution">
    <text evidence="6">The sequence shown here is derived from an EMBL/GenBank/DDBJ whole genome shotgun (WGS) entry which is preliminary data.</text>
</comment>
<evidence type="ECO:0000256" key="3">
    <source>
        <dbReference type="ARBA" id="ARBA00022741"/>
    </source>
</evidence>
<feature type="domain" description="ABC transporter" evidence="5">
    <location>
        <begin position="2"/>
        <end position="226"/>
    </location>
</feature>
<evidence type="ECO:0000259" key="5">
    <source>
        <dbReference type="PROSITE" id="PS50893"/>
    </source>
</evidence>
<dbReference type="Pfam" id="PF00005">
    <property type="entry name" value="ABC_tran"/>
    <property type="match status" value="1"/>
</dbReference>
<dbReference type="PANTHER" id="PTHR42939:SF1">
    <property type="entry name" value="ABC TRANSPORTER ATP-BINDING PROTEIN ALBC-RELATED"/>
    <property type="match status" value="1"/>
</dbReference>
<keyword evidence="1" id="KW-0813">Transport</keyword>
<evidence type="ECO:0000256" key="4">
    <source>
        <dbReference type="ARBA" id="ARBA00022840"/>
    </source>
</evidence>
<dbReference type="RefSeq" id="WP_010100754.1">
    <property type="nucleotide sequence ID" value="NZ_QZCW01000003.1"/>
</dbReference>
<accession>A0ABT3KXF6</accession>
<keyword evidence="7" id="KW-1185">Reference proteome</keyword>
<proteinExistence type="predicted"/>
<name>A0ABT3KXF6_9BURK</name>
<dbReference type="InterPro" id="IPR051782">
    <property type="entry name" value="ABC_Transporter_VariousFunc"/>
</dbReference>
<keyword evidence="2" id="KW-1003">Cell membrane</keyword>
<reference evidence="7" key="1">
    <citation type="submission" date="2023-07" db="EMBL/GenBank/DDBJ databases">
        <title>Verminephrobacter genomes.</title>
        <authorList>
            <person name="Lund M.B."/>
        </authorList>
    </citation>
    <scope>NUCLEOTIDE SEQUENCE [LARGE SCALE GENOMIC DNA]</scope>
    <source>
        <strain evidence="7">AtM5-05</strain>
    </source>
</reference>
<gene>
    <name evidence="6" type="ORF">D5039_18055</name>
</gene>
<dbReference type="PROSITE" id="PS50893">
    <property type="entry name" value="ABC_TRANSPORTER_2"/>
    <property type="match status" value="1"/>
</dbReference>
<keyword evidence="4 6" id="KW-0067">ATP-binding</keyword>
<dbReference type="InterPro" id="IPR003439">
    <property type="entry name" value="ABC_transporter-like_ATP-bd"/>
</dbReference>
<protein>
    <submittedName>
        <fullName evidence="6">ABC transporter ATP-binding protein</fullName>
    </submittedName>
</protein>
<dbReference type="PANTHER" id="PTHR42939">
    <property type="entry name" value="ABC TRANSPORTER ATP-BINDING PROTEIN ALBC-RELATED"/>
    <property type="match status" value="1"/>
</dbReference>
<sequence length="298" mass="32624">MIEIHDLQFGYGRSALYQGFSARVDKPGIYGIFGRNGSGKSSLLKLICGLLTPWSGRLRVLGWVPRERAAELLASVYFVAEEFHLPNLTPTQLAATQGVFYPRFSGQRFEEYLAELEVPAGSRFESMSLGQKKKAAIAFALATGTPLLLLDEPTNGLDIVGRARFRQLMQRPEHADRAVLISTHQAHDLESILSHVWFIDGGQLALSAEMAELEQQLQMGVAADVQSLNQAQLLYQEPMGQQWAYVARRTANGGDSGGSGSGGGVQLELLYKALSLERERMLAALAPQHQPARAQESA</sequence>
<evidence type="ECO:0000256" key="2">
    <source>
        <dbReference type="ARBA" id="ARBA00022475"/>
    </source>
</evidence>
<dbReference type="SUPFAM" id="SSF52540">
    <property type="entry name" value="P-loop containing nucleoside triphosphate hydrolases"/>
    <property type="match status" value="1"/>
</dbReference>
<dbReference type="InterPro" id="IPR003593">
    <property type="entry name" value="AAA+_ATPase"/>
</dbReference>
<evidence type="ECO:0000313" key="7">
    <source>
        <dbReference type="Proteomes" id="UP001208935"/>
    </source>
</evidence>
<evidence type="ECO:0000313" key="6">
    <source>
        <dbReference type="EMBL" id="MCW5322975.1"/>
    </source>
</evidence>
<keyword evidence="3" id="KW-0547">Nucleotide-binding</keyword>
<dbReference type="SMART" id="SM00382">
    <property type="entry name" value="AAA"/>
    <property type="match status" value="1"/>
</dbReference>
<keyword evidence="2" id="KW-0472">Membrane</keyword>
<dbReference type="Proteomes" id="UP001208935">
    <property type="component" value="Unassembled WGS sequence"/>
</dbReference>
<dbReference type="GO" id="GO:0005524">
    <property type="term" value="F:ATP binding"/>
    <property type="evidence" value="ECO:0007669"/>
    <property type="project" value="UniProtKB-KW"/>
</dbReference>